<gene>
    <name evidence="3" type="ORF">HXX02_05900</name>
</gene>
<dbReference type="Pfam" id="PF13511">
    <property type="entry name" value="DUF4124"/>
    <property type="match status" value="1"/>
</dbReference>
<dbReference type="InterPro" id="IPR025392">
    <property type="entry name" value="DUF4124"/>
</dbReference>
<organism evidence="3 4">
    <name type="scientific">Microbulbifer elongatus</name>
    <dbReference type="NCBI Taxonomy" id="86173"/>
    <lineage>
        <taxon>Bacteria</taxon>
        <taxon>Pseudomonadati</taxon>
        <taxon>Pseudomonadota</taxon>
        <taxon>Gammaproteobacteria</taxon>
        <taxon>Cellvibrionales</taxon>
        <taxon>Microbulbiferaceae</taxon>
        <taxon>Microbulbifer</taxon>
    </lineage>
</organism>
<protein>
    <submittedName>
        <fullName evidence="3">DUF4124 domain-containing protein</fullName>
    </submittedName>
</protein>
<name>A0ABT1NYK3_9GAMM</name>
<evidence type="ECO:0000313" key="4">
    <source>
        <dbReference type="Proteomes" id="UP001205566"/>
    </source>
</evidence>
<keyword evidence="4" id="KW-1185">Reference proteome</keyword>
<proteinExistence type="predicted"/>
<feature type="compositionally biased region" description="Basic and acidic residues" evidence="1">
    <location>
        <begin position="78"/>
        <end position="90"/>
    </location>
</feature>
<dbReference type="RefSeq" id="WP_255873784.1">
    <property type="nucleotide sequence ID" value="NZ_JACASI010000015.1"/>
</dbReference>
<accession>A0ABT1NYK3</accession>
<sequence>MQKSQFNGGTTVRGRFTYSILAGGATLLLTLWGQPVLAGELYRWVDKDGKVHFGDRPPVEADAESLDGQLKPVNSADPTRRQDFPDNRHHSDIEQEYAARKQREQANQVRQQQIACRRARKQLSILQGPVYFVDAEGKESTISERQRQIEARKLEAQIRRLCG</sequence>
<evidence type="ECO:0000256" key="1">
    <source>
        <dbReference type="SAM" id="MobiDB-lite"/>
    </source>
</evidence>
<reference evidence="3" key="1">
    <citation type="thesis" date="2020" institute="Technische Universitat Dresden" country="Dresden, Germany">
        <title>The Agarolytic System of Microbulbifer elongatus PORT2, Isolated from Batu Karas, Pangandaran West Java Indonesia.</title>
        <authorList>
            <person name="Anggraeni S.R."/>
        </authorList>
    </citation>
    <scope>NUCLEOTIDE SEQUENCE</scope>
    <source>
        <strain evidence="3">PORT2</strain>
    </source>
</reference>
<feature type="domain" description="DUF4124" evidence="2">
    <location>
        <begin position="28"/>
        <end position="72"/>
    </location>
</feature>
<comment type="caution">
    <text evidence="3">The sequence shown here is derived from an EMBL/GenBank/DDBJ whole genome shotgun (WGS) entry which is preliminary data.</text>
</comment>
<feature type="region of interest" description="Disordered" evidence="1">
    <location>
        <begin position="56"/>
        <end position="90"/>
    </location>
</feature>
<evidence type="ECO:0000313" key="3">
    <source>
        <dbReference type="EMBL" id="MCQ3828969.1"/>
    </source>
</evidence>
<dbReference type="EMBL" id="JACASI010000015">
    <property type="protein sequence ID" value="MCQ3828969.1"/>
    <property type="molecule type" value="Genomic_DNA"/>
</dbReference>
<evidence type="ECO:0000259" key="2">
    <source>
        <dbReference type="Pfam" id="PF13511"/>
    </source>
</evidence>
<dbReference type="Proteomes" id="UP001205566">
    <property type="component" value="Unassembled WGS sequence"/>
</dbReference>